<dbReference type="PANTHER" id="PTHR14527">
    <property type="entry name" value="PROTEIN MIS12 HOMOLOG"/>
    <property type="match status" value="1"/>
</dbReference>
<keyword evidence="8" id="KW-0175">Coiled coil</keyword>
<dbReference type="Proteomes" id="UP000789390">
    <property type="component" value="Unassembled WGS sequence"/>
</dbReference>
<dbReference type="GO" id="GO:0000444">
    <property type="term" value="C:MIS12/MIND type complex"/>
    <property type="evidence" value="ECO:0007669"/>
    <property type="project" value="TreeGrafter"/>
</dbReference>
<keyword evidence="4" id="KW-0158">Chromosome</keyword>
<organism evidence="11 12">
    <name type="scientific">Daphnia galeata</name>
    <dbReference type="NCBI Taxonomy" id="27404"/>
    <lineage>
        <taxon>Eukaryota</taxon>
        <taxon>Metazoa</taxon>
        <taxon>Ecdysozoa</taxon>
        <taxon>Arthropoda</taxon>
        <taxon>Crustacea</taxon>
        <taxon>Branchiopoda</taxon>
        <taxon>Diplostraca</taxon>
        <taxon>Cladocera</taxon>
        <taxon>Anomopoda</taxon>
        <taxon>Daphniidae</taxon>
        <taxon>Daphnia</taxon>
    </lineage>
</organism>
<gene>
    <name evidence="11" type="ORF">DGAL_LOCUS9439</name>
</gene>
<dbReference type="GO" id="GO:0051382">
    <property type="term" value="P:kinetochore assembly"/>
    <property type="evidence" value="ECO:0007669"/>
    <property type="project" value="TreeGrafter"/>
</dbReference>
<evidence type="ECO:0000256" key="5">
    <source>
        <dbReference type="ARBA" id="ARBA00022618"/>
    </source>
</evidence>
<comment type="caution">
    <text evidence="11">The sequence shown here is derived from an EMBL/GenBank/DDBJ whole genome shotgun (WGS) entry which is preliminary data.</text>
</comment>
<keyword evidence="9" id="KW-0131">Cell cycle</keyword>
<accession>A0A8J2RRU9</accession>
<comment type="similarity">
    <text evidence="2">Belongs to the mis12 family.</text>
</comment>
<evidence type="ECO:0000256" key="6">
    <source>
        <dbReference type="ARBA" id="ARBA00022776"/>
    </source>
</evidence>
<sequence length="222" mass="25355">MDKVKTDEYAAQLFNHPSKTIADLVLGTLDSTVTECMEAMEESLVTSSILEDVPKENLVKGVGLLKSRFSQKMEPICSKLERFMLEVIFKVPEHVLLPEDVAQRKKHSAKGHKKILKEIESLRAEIQTEKYKEAVFKGKLKEATETLENLKTAALEIETTSYKILRENQTTDLKENSEFILEKFEKCKTQLDGLRELAPPSETTTNMNAVFRQKEIDLFKNC</sequence>
<dbReference type="InterPro" id="IPR008685">
    <property type="entry name" value="Centromere_Mis12"/>
</dbReference>
<comment type="subcellular location">
    <subcellularLocation>
        <location evidence="1">Chromosome</location>
        <location evidence="1">Centromere</location>
        <location evidence="1">Kinetochore</location>
    </subcellularLocation>
</comment>
<evidence type="ECO:0000256" key="2">
    <source>
        <dbReference type="ARBA" id="ARBA00008643"/>
    </source>
</evidence>
<keyword evidence="5" id="KW-0132">Cell division</keyword>
<keyword evidence="10" id="KW-0137">Centromere</keyword>
<dbReference type="OrthoDB" id="1884855at2759"/>
<evidence type="ECO:0000313" key="11">
    <source>
        <dbReference type="EMBL" id="CAH0106285.1"/>
    </source>
</evidence>
<dbReference type="EMBL" id="CAKKLH010000223">
    <property type="protein sequence ID" value="CAH0106285.1"/>
    <property type="molecule type" value="Genomic_DNA"/>
</dbReference>
<evidence type="ECO:0000256" key="3">
    <source>
        <dbReference type="ARBA" id="ARBA00013793"/>
    </source>
</evidence>
<evidence type="ECO:0000313" key="12">
    <source>
        <dbReference type="Proteomes" id="UP000789390"/>
    </source>
</evidence>
<evidence type="ECO:0000256" key="10">
    <source>
        <dbReference type="ARBA" id="ARBA00023328"/>
    </source>
</evidence>
<evidence type="ECO:0000256" key="1">
    <source>
        <dbReference type="ARBA" id="ARBA00004629"/>
    </source>
</evidence>
<keyword evidence="12" id="KW-1185">Reference proteome</keyword>
<dbReference type="PANTHER" id="PTHR14527:SF2">
    <property type="entry name" value="PROTEIN MIS12 HOMOLOG"/>
    <property type="match status" value="1"/>
</dbReference>
<keyword evidence="6" id="KW-0498">Mitosis</keyword>
<keyword evidence="7" id="KW-0995">Kinetochore</keyword>
<protein>
    <recommendedName>
        <fullName evidence="3">Protein MIS12 homolog</fullName>
    </recommendedName>
</protein>
<evidence type="ECO:0000256" key="8">
    <source>
        <dbReference type="ARBA" id="ARBA00023054"/>
    </source>
</evidence>
<reference evidence="11" key="1">
    <citation type="submission" date="2021-11" db="EMBL/GenBank/DDBJ databases">
        <authorList>
            <person name="Schell T."/>
        </authorList>
    </citation>
    <scope>NUCLEOTIDE SEQUENCE</scope>
    <source>
        <strain evidence="11">M5</strain>
    </source>
</reference>
<evidence type="ECO:0000256" key="7">
    <source>
        <dbReference type="ARBA" id="ARBA00022838"/>
    </source>
</evidence>
<dbReference type="GO" id="GO:0005634">
    <property type="term" value="C:nucleus"/>
    <property type="evidence" value="ECO:0007669"/>
    <property type="project" value="InterPro"/>
</dbReference>
<dbReference type="AlphaFoldDB" id="A0A8J2RRU9"/>
<evidence type="ECO:0000256" key="4">
    <source>
        <dbReference type="ARBA" id="ARBA00022454"/>
    </source>
</evidence>
<proteinExistence type="inferred from homology"/>
<name>A0A8J2RRU9_9CRUS</name>
<dbReference type="GO" id="GO:0051301">
    <property type="term" value="P:cell division"/>
    <property type="evidence" value="ECO:0007669"/>
    <property type="project" value="UniProtKB-KW"/>
</dbReference>
<evidence type="ECO:0000256" key="9">
    <source>
        <dbReference type="ARBA" id="ARBA00023306"/>
    </source>
</evidence>
<dbReference type="Pfam" id="PF05859">
    <property type="entry name" value="Mis12"/>
    <property type="match status" value="1"/>
</dbReference>
<dbReference type="GO" id="GO:0000070">
    <property type="term" value="P:mitotic sister chromatid segregation"/>
    <property type="evidence" value="ECO:0007669"/>
    <property type="project" value="TreeGrafter"/>
</dbReference>